<evidence type="ECO:0000256" key="1">
    <source>
        <dbReference type="SAM" id="Phobius"/>
    </source>
</evidence>
<keyword evidence="1" id="KW-0812">Transmembrane</keyword>
<keyword evidence="1" id="KW-0472">Membrane</keyword>
<protein>
    <submittedName>
        <fullName evidence="2">Uncharacterized protein</fullName>
    </submittedName>
</protein>
<name>A0A7C9DK71_OPUST</name>
<sequence>MVSVRPLTLLHTGCTVASYLALLRLLSCHVLPCLSDGYGLVPVQSHMGQWQYGLPKMKMLWNKMGRQIIFWSLMTWWTLWFLLNHLKRGNWRKKNSVPLTTPLRCS</sequence>
<keyword evidence="1" id="KW-1133">Transmembrane helix</keyword>
<dbReference type="EMBL" id="GISG01120826">
    <property type="protein sequence ID" value="MBA4640764.1"/>
    <property type="molecule type" value="Transcribed_RNA"/>
</dbReference>
<accession>A0A7C9DK71</accession>
<feature type="transmembrane region" description="Helical" evidence="1">
    <location>
        <begin position="68"/>
        <end position="86"/>
    </location>
</feature>
<reference evidence="2" key="2">
    <citation type="submission" date="2020-07" db="EMBL/GenBank/DDBJ databases">
        <authorList>
            <person name="Vera ALvarez R."/>
            <person name="Arias-Moreno D.M."/>
            <person name="Jimenez-Jacinto V."/>
            <person name="Jimenez-Bremont J.F."/>
            <person name="Swaminathan K."/>
            <person name="Moose S.P."/>
            <person name="Guerrero-Gonzalez M.L."/>
            <person name="Marino-Ramirez L."/>
            <person name="Landsman D."/>
            <person name="Rodriguez-Kessler M."/>
            <person name="Delgado-Sanchez P."/>
        </authorList>
    </citation>
    <scope>NUCLEOTIDE SEQUENCE</scope>
    <source>
        <tissue evidence="2">Cladode</tissue>
    </source>
</reference>
<dbReference type="AlphaFoldDB" id="A0A7C9DK71"/>
<proteinExistence type="predicted"/>
<evidence type="ECO:0000313" key="2">
    <source>
        <dbReference type="EMBL" id="MBA4640764.1"/>
    </source>
</evidence>
<reference evidence="2" key="1">
    <citation type="journal article" date="2013" name="J. Plant Res.">
        <title>Effect of fungi and light on seed germination of three Opuntia species from semiarid lands of central Mexico.</title>
        <authorList>
            <person name="Delgado-Sanchez P."/>
            <person name="Jimenez-Bremont J.F."/>
            <person name="Guerrero-Gonzalez Mde L."/>
            <person name="Flores J."/>
        </authorList>
    </citation>
    <scope>NUCLEOTIDE SEQUENCE</scope>
    <source>
        <tissue evidence="2">Cladode</tissue>
    </source>
</reference>
<organism evidence="2">
    <name type="scientific">Opuntia streptacantha</name>
    <name type="common">Prickly pear cactus</name>
    <name type="synonym">Opuntia cardona</name>
    <dbReference type="NCBI Taxonomy" id="393608"/>
    <lineage>
        <taxon>Eukaryota</taxon>
        <taxon>Viridiplantae</taxon>
        <taxon>Streptophyta</taxon>
        <taxon>Embryophyta</taxon>
        <taxon>Tracheophyta</taxon>
        <taxon>Spermatophyta</taxon>
        <taxon>Magnoliopsida</taxon>
        <taxon>eudicotyledons</taxon>
        <taxon>Gunneridae</taxon>
        <taxon>Pentapetalae</taxon>
        <taxon>Caryophyllales</taxon>
        <taxon>Cactineae</taxon>
        <taxon>Cactaceae</taxon>
        <taxon>Opuntioideae</taxon>
        <taxon>Opuntia</taxon>
    </lineage>
</organism>